<proteinExistence type="predicted"/>
<organism evidence="2 3">
    <name type="scientific">Streptomyces diacarni</name>
    <dbReference type="NCBI Taxonomy" id="2800381"/>
    <lineage>
        <taxon>Bacteria</taxon>
        <taxon>Bacillati</taxon>
        <taxon>Actinomycetota</taxon>
        <taxon>Actinomycetes</taxon>
        <taxon>Kitasatosporales</taxon>
        <taxon>Streptomycetaceae</taxon>
        <taxon>Streptomyces</taxon>
    </lineage>
</organism>
<reference evidence="2 3" key="1">
    <citation type="submission" date="2018-06" db="EMBL/GenBank/DDBJ databases">
        <title>Streptomyces reniochalinae sp. nov. and Streptomyces diacarnus sp. nov. from marine sponges.</title>
        <authorList>
            <person name="Li L."/>
        </authorList>
    </citation>
    <scope>NUCLEOTIDE SEQUENCE [LARGE SCALE GENOMIC DNA]</scope>
    <source>
        <strain evidence="2 3">LHW51701</strain>
    </source>
</reference>
<feature type="region of interest" description="Disordered" evidence="1">
    <location>
        <begin position="389"/>
        <end position="410"/>
    </location>
</feature>
<evidence type="ECO:0000256" key="1">
    <source>
        <dbReference type="SAM" id="MobiDB-lite"/>
    </source>
</evidence>
<evidence type="ECO:0000313" key="2">
    <source>
        <dbReference type="EMBL" id="RCG24070.1"/>
    </source>
</evidence>
<gene>
    <name evidence="2" type="ORF">DTL70_12350</name>
</gene>
<dbReference type="SUPFAM" id="SSF51905">
    <property type="entry name" value="FAD/NAD(P)-binding domain"/>
    <property type="match status" value="1"/>
</dbReference>
<keyword evidence="3" id="KW-1185">Reference proteome</keyword>
<sequence length="410" mass="45176">MRRVDVVVVGAGAAGLSLARRLAAPPAPSRRALEVVVIEPPPGTLTSPPRTWCFWEKGPGELDEFVAHSWPRLCVRSAGGQPITGTSSYRYKMIRSPDFLPAVRAELAASPHVEQMTATVTGVSDVSHGAQVTAVTPQGRALSVHGRWVFDSRPPRPLPPARTTLLQHFRGWFIETDSDRFDPGLAELMDFRTPQPPRGLSFAYLLPLTRRRALVEYTEFSPCTLDSRTYDAALDHYTRHIRPLGPFTVTKTEQGVIPMTDAAFVRRQGRSLFRIGTASGATRPATGYTFATIQAQTSAVAEACRAGRRPVPPRPHSRRHLMMDAVWLRALAQGRIDGPAFFTRMFTRNPLDRVLSFLHGTSSPLQDIVLGSHCPIAPMSRTLAELPFVPRQPAHGSDPAHTPHRTETRS</sequence>
<evidence type="ECO:0000313" key="3">
    <source>
        <dbReference type="Proteomes" id="UP000252914"/>
    </source>
</evidence>
<comment type="caution">
    <text evidence="2">The sequence shown here is derived from an EMBL/GenBank/DDBJ whole genome shotgun (WGS) entry which is preliminary data.</text>
</comment>
<name>A0A367F3J2_9ACTN</name>
<dbReference type="Pfam" id="PF05834">
    <property type="entry name" value="Lycopene_cycl"/>
    <property type="match status" value="1"/>
</dbReference>
<dbReference type="AlphaFoldDB" id="A0A367F3J2"/>
<protein>
    <submittedName>
        <fullName evidence="2">Lycopene cyclase</fullName>
    </submittedName>
</protein>
<dbReference type="EMBL" id="QOIN01000041">
    <property type="protein sequence ID" value="RCG24070.1"/>
    <property type="molecule type" value="Genomic_DNA"/>
</dbReference>
<dbReference type="Proteomes" id="UP000252914">
    <property type="component" value="Unassembled WGS sequence"/>
</dbReference>
<dbReference type="Gene3D" id="3.50.50.60">
    <property type="entry name" value="FAD/NAD(P)-binding domain"/>
    <property type="match status" value="1"/>
</dbReference>
<accession>A0A367F3J2</accession>
<dbReference type="InterPro" id="IPR036188">
    <property type="entry name" value="FAD/NAD-bd_sf"/>
</dbReference>